<dbReference type="Proteomes" id="UP000235145">
    <property type="component" value="Unassembled WGS sequence"/>
</dbReference>
<keyword evidence="5" id="KW-1185">Reference proteome</keyword>
<dbReference type="InterPro" id="IPR046955">
    <property type="entry name" value="PHR1-like"/>
</dbReference>
<gene>
    <name evidence="4" type="ORF">LSAT_V11C100016310</name>
</gene>
<dbReference type="PANTHER" id="PTHR31499">
    <property type="entry name" value="MYB FAMILY TRANSCRIPTION FACTOR PHL11"/>
    <property type="match status" value="1"/>
</dbReference>
<evidence type="ECO:0000256" key="3">
    <source>
        <dbReference type="ARBA" id="ARBA00023242"/>
    </source>
</evidence>
<dbReference type="GO" id="GO:0003700">
    <property type="term" value="F:DNA-binding transcription factor activity"/>
    <property type="evidence" value="ECO:0007669"/>
    <property type="project" value="InterPro"/>
</dbReference>
<dbReference type="AlphaFoldDB" id="A0A9R1WPJ7"/>
<name>A0A9R1WPJ7_LACSA</name>
<comment type="caution">
    <text evidence="4">The sequence shown here is derived from an EMBL/GenBank/DDBJ whole genome shotgun (WGS) entry which is preliminary data.</text>
</comment>
<dbReference type="InterPro" id="IPR009057">
    <property type="entry name" value="Homeodomain-like_sf"/>
</dbReference>
<protein>
    <submittedName>
        <fullName evidence="4">Uncharacterized protein</fullName>
    </submittedName>
</protein>
<evidence type="ECO:0000256" key="1">
    <source>
        <dbReference type="ARBA" id="ARBA00023015"/>
    </source>
</evidence>
<organism evidence="4 5">
    <name type="scientific">Lactuca sativa</name>
    <name type="common">Garden lettuce</name>
    <dbReference type="NCBI Taxonomy" id="4236"/>
    <lineage>
        <taxon>Eukaryota</taxon>
        <taxon>Viridiplantae</taxon>
        <taxon>Streptophyta</taxon>
        <taxon>Embryophyta</taxon>
        <taxon>Tracheophyta</taxon>
        <taxon>Spermatophyta</taxon>
        <taxon>Magnoliopsida</taxon>
        <taxon>eudicotyledons</taxon>
        <taxon>Gunneridae</taxon>
        <taxon>Pentapetalae</taxon>
        <taxon>asterids</taxon>
        <taxon>campanulids</taxon>
        <taxon>Asterales</taxon>
        <taxon>Asteraceae</taxon>
        <taxon>Cichorioideae</taxon>
        <taxon>Cichorieae</taxon>
        <taxon>Lactucinae</taxon>
        <taxon>Lactuca</taxon>
    </lineage>
</organism>
<reference evidence="4 5" key="1">
    <citation type="journal article" date="2017" name="Nat. Commun.">
        <title>Genome assembly with in vitro proximity ligation data and whole-genome triplication in lettuce.</title>
        <authorList>
            <person name="Reyes-Chin-Wo S."/>
            <person name="Wang Z."/>
            <person name="Yang X."/>
            <person name="Kozik A."/>
            <person name="Arikit S."/>
            <person name="Song C."/>
            <person name="Xia L."/>
            <person name="Froenicke L."/>
            <person name="Lavelle D.O."/>
            <person name="Truco M.J."/>
            <person name="Xia R."/>
            <person name="Zhu S."/>
            <person name="Xu C."/>
            <person name="Xu H."/>
            <person name="Xu X."/>
            <person name="Cox K."/>
            <person name="Korf I."/>
            <person name="Meyers B.C."/>
            <person name="Michelmore R.W."/>
        </authorList>
    </citation>
    <scope>NUCLEOTIDE SEQUENCE [LARGE SCALE GENOMIC DNA]</scope>
    <source>
        <strain evidence="5">cv. Salinas</strain>
        <tissue evidence="4">Seedlings</tissue>
    </source>
</reference>
<dbReference type="EMBL" id="NBSK02000001">
    <property type="protein sequence ID" value="KAJ0226286.1"/>
    <property type="molecule type" value="Genomic_DNA"/>
</dbReference>
<dbReference type="GO" id="GO:0003677">
    <property type="term" value="F:DNA binding"/>
    <property type="evidence" value="ECO:0007669"/>
    <property type="project" value="InterPro"/>
</dbReference>
<keyword evidence="2" id="KW-0804">Transcription</keyword>
<dbReference type="NCBIfam" id="TIGR01557">
    <property type="entry name" value="myb_SHAQKYF"/>
    <property type="match status" value="1"/>
</dbReference>
<accession>A0A9R1WPJ7</accession>
<proteinExistence type="predicted"/>
<evidence type="ECO:0000313" key="5">
    <source>
        <dbReference type="Proteomes" id="UP000235145"/>
    </source>
</evidence>
<dbReference type="PANTHER" id="PTHR31499:SF2">
    <property type="entry name" value="MYB-RELATED PROTEIN 2"/>
    <property type="match status" value="1"/>
</dbReference>
<dbReference type="Gene3D" id="1.10.10.60">
    <property type="entry name" value="Homeodomain-like"/>
    <property type="match status" value="1"/>
</dbReference>
<keyword evidence="3" id="KW-0539">Nucleus</keyword>
<sequence length="98" mass="11258">MLCSFRTYEVCHVFQLLHCWNEHQSNVELSRILPALEMNDIGTLLVSGGTERATSKSVLKLMGIQGLTLFHLKSHLQDFRVFNQELGLILKLRDMMIV</sequence>
<evidence type="ECO:0000313" key="4">
    <source>
        <dbReference type="EMBL" id="KAJ0226286.1"/>
    </source>
</evidence>
<dbReference type="SUPFAM" id="SSF46689">
    <property type="entry name" value="Homeodomain-like"/>
    <property type="match status" value="1"/>
</dbReference>
<keyword evidence="1" id="KW-0805">Transcription regulation</keyword>
<evidence type="ECO:0000256" key="2">
    <source>
        <dbReference type="ARBA" id="ARBA00023163"/>
    </source>
</evidence>
<dbReference type="InterPro" id="IPR006447">
    <property type="entry name" value="Myb_dom_plants"/>
</dbReference>